<evidence type="ECO:0000256" key="1">
    <source>
        <dbReference type="ARBA" id="ARBA00004496"/>
    </source>
</evidence>
<protein>
    <recommendedName>
        <fullName evidence="7 8">Elongation factor P</fullName>
        <shortName evidence="7">EF-P</shortName>
    </recommendedName>
</protein>
<dbReference type="FunFam" id="2.40.50.140:FF:000004">
    <property type="entry name" value="Elongation factor P"/>
    <property type="match status" value="1"/>
</dbReference>
<gene>
    <name evidence="7 12" type="primary">efp</name>
    <name evidence="12" type="ORF">F8A88_11555</name>
</gene>
<dbReference type="Proteomes" id="UP000438699">
    <property type="component" value="Unassembled WGS sequence"/>
</dbReference>
<evidence type="ECO:0000256" key="2">
    <source>
        <dbReference type="ARBA" id="ARBA00004815"/>
    </source>
</evidence>
<dbReference type="NCBIfam" id="TIGR00038">
    <property type="entry name" value="efp"/>
    <property type="match status" value="1"/>
</dbReference>
<name>A0A6N6N133_9BACT</name>
<dbReference type="NCBIfam" id="NF001810">
    <property type="entry name" value="PRK00529.1"/>
    <property type="match status" value="1"/>
</dbReference>
<dbReference type="PANTHER" id="PTHR30053">
    <property type="entry name" value="ELONGATION FACTOR P"/>
    <property type="match status" value="1"/>
</dbReference>
<dbReference type="InterPro" id="IPR015365">
    <property type="entry name" value="Elong-fact-P_C"/>
</dbReference>
<comment type="caution">
    <text evidence="12">The sequence shown here is derived from an EMBL/GenBank/DDBJ whole genome shotgun (WGS) entry which is preliminary data.</text>
</comment>
<dbReference type="EMBL" id="WAIE01000005">
    <property type="protein sequence ID" value="KAB1441069.1"/>
    <property type="molecule type" value="Genomic_DNA"/>
</dbReference>
<dbReference type="SUPFAM" id="SSF50104">
    <property type="entry name" value="Translation proteins SH3-like domain"/>
    <property type="match status" value="1"/>
</dbReference>
<dbReference type="PANTHER" id="PTHR30053:SF14">
    <property type="entry name" value="TRANSLATION ELONGATION FACTOR KOW-LIKE DOMAIN-CONTAINING PROTEIN"/>
    <property type="match status" value="1"/>
</dbReference>
<evidence type="ECO:0000256" key="9">
    <source>
        <dbReference type="RuleBase" id="RU004389"/>
    </source>
</evidence>
<sequence length="185" mass="20289">MVSTAEFKNGMKIEIDGKPFEIIKSEHYKPGKGGAIVRTKLKQLITGQVLDKTFRSGEKVKRADVSMQDMQYLYKDGSDFVFMNLESYDQMFVPAANVGEKGGYIKEGDTVKVLLYNGELIGVDLPASVVLEVTETEPGVQGDRVSGATKPATMETGLNALVPLFINQGDKVKIDTRSGDYLGRE</sequence>
<dbReference type="InterPro" id="IPR020599">
    <property type="entry name" value="Transl_elong_fac_P/YeiP"/>
</dbReference>
<keyword evidence="13" id="KW-1185">Reference proteome</keyword>
<evidence type="ECO:0000313" key="12">
    <source>
        <dbReference type="EMBL" id="KAB1441069.1"/>
    </source>
</evidence>
<evidence type="ECO:0000256" key="4">
    <source>
        <dbReference type="ARBA" id="ARBA00022490"/>
    </source>
</evidence>
<dbReference type="PIRSF" id="PIRSF005901">
    <property type="entry name" value="EF-P"/>
    <property type="match status" value="1"/>
</dbReference>
<evidence type="ECO:0000256" key="6">
    <source>
        <dbReference type="ARBA" id="ARBA00022917"/>
    </source>
</evidence>
<dbReference type="CDD" id="cd05794">
    <property type="entry name" value="S1_EF-P_repeat_2"/>
    <property type="match status" value="1"/>
</dbReference>
<feature type="domain" description="Translation elongation factor P/YeiP central" evidence="11">
    <location>
        <begin position="67"/>
        <end position="121"/>
    </location>
</feature>
<keyword evidence="5 7" id="KW-0251">Elongation factor</keyword>
<evidence type="ECO:0000259" key="11">
    <source>
        <dbReference type="SMART" id="SM01185"/>
    </source>
</evidence>
<dbReference type="AlphaFoldDB" id="A0A6N6N133"/>
<dbReference type="Gene3D" id="2.30.30.30">
    <property type="match status" value="1"/>
</dbReference>
<dbReference type="HAMAP" id="MF_00141">
    <property type="entry name" value="EF_P"/>
    <property type="match status" value="1"/>
</dbReference>
<dbReference type="InterPro" id="IPR011768">
    <property type="entry name" value="Transl_elongation_fac_P"/>
</dbReference>
<dbReference type="CDD" id="cd04470">
    <property type="entry name" value="S1_EF-P_repeat_1"/>
    <property type="match status" value="1"/>
</dbReference>
<dbReference type="Pfam" id="PF09285">
    <property type="entry name" value="Elong-fact-P_C"/>
    <property type="match status" value="1"/>
</dbReference>
<evidence type="ECO:0000259" key="10">
    <source>
        <dbReference type="SMART" id="SM00841"/>
    </source>
</evidence>
<reference evidence="12 13" key="1">
    <citation type="journal article" date="2017" name="Int. J. Syst. Evol. Microbiol.">
        <title>Desulfovibrio senegalensis sp. nov., a mesophilic sulfate reducer isolated from marine sediment.</title>
        <authorList>
            <person name="Thioye A."/>
            <person name="Gam Z.B.A."/>
            <person name="Mbengue M."/>
            <person name="Cayol J.L."/>
            <person name="Joseph-Bartoli M."/>
            <person name="Toure-Kane C."/>
            <person name="Labat M."/>
        </authorList>
    </citation>
    <scope>NUCLEOTIDE SEQUENCE [LARGE SCALE GENOMIC DNA]</scope>
    <source>
        <strain evidence="12 13">DSM 101509</strain>
    </source>
</reference>
<dbReference type="FunFam" id="2.30.30.30:FF:000003">
    <property type="entry name" value="Elongation factor P"/>
    <property type="match status" value="1"/>
</dbReference>
<accession>A0A6N6N133</accession>
<dbReference type="FunFam" id="2.40.50.140:FF:000009">
    <property type="entry name" value="Elongation factor P"/>
    <property type="match status" value="1"/>
</dbReference>
<dbReference type="InterPro" id="IPR012340">
    <property type="entry name" value="NA-bd_OB-fold"/>
</dbReference>
<dbReference type="RefSeq" id="WP_151151324.1">
    <property type="nucleotide sequence ID" value="NZ_WAIE01000005.1"/>
</dbReference>
<evidence type="ECO:0000256" key="5">
    <source>
        <dbReference type="ARBA" id="ARBA00022768"/>
    </source>
</evidence>
<comment type="function">
    <text evidence="7">Involved in peptide bond synthesis. Stimulates efficient translation and peptide-bond synthesis on native or reconstituted 70S ribosomes in vitro. Probably functions indirectly by altering the affinity of the ribosome for aminoacyl-tRNA, thus increasing their reactivity as acceptors for peptidyl transferase.</text>
</comment>
<comment type="subcellular location">
    <subcellularLocation>
        <location evidence="1 7">Cytoplasm</location>
    </subcellularLocation>
</comment>
<dbReference type="SMART" id="SM00841">
    <property type="entry name" value="Elong-fact-P_C"/>
    <property type="match status" value="1"/>
</dbReference>
<dbReference type="Pfam" id="PF01132">
    <property type="entry name" value="EFP"/>
    <property type="match status" value="1"/>
</dbReference>
<dbReference type="SUPFAM" id="SSF50249">
    <property type="entry name" value="Nucleic acid-binding proteins"/>
    <property type="match status" value="2"/>
</dbReference>
<dbReference type="InterPro" id="IPR014722">
    <property type="entry name" value="Rib_uL2_dom2"/>
</dbReference>
<dbReference type="SMART" id="SM01185">
    <property type="entry name" value="EFP"/>
    <property type="match status" value="1"/>
</dbReference>
<evidence type="ECO:0000256" key="7">
    <source>
        <dbReference type="HAMAP-Rule" id="MF_00141"/>
    </source>
</evidence>
<feature type="domain" description="Elongation factor P C-terminal" evidence="10">
    <location>
        <begin position="129"/>
        <end position="184"/>
    </location>
</feature>
<dbReference type="OrthoDB" id="9801844at2"/>
<keyword evidence="6 7" id="KW-0648">Protein biosynthesis</keyword>
<comment type="similarity">
    <text evidence="3 7 9">Belongs to the elongation factor P family.</text>
</comment>
<dbReference type="InterPro" id="IPR008991">
    <property type="entry name" value="Translation_prot_SH3-like_sf"/>
</dbReference>
<evidence type="ECO:0000313" key="13">
    <source>
        <dbReference type="Proteomes" id="UP000438699"/>
    </source>
</evidence>
<dbReference type="InterPro" id="IPR013185">
    <property type="entry name" value="Transl_elong_KOW-like"/>
</dbReference>
<dbReference type="Gene3D" id="2.40.50.140">
    <property type="entry name" value="Nucleic acid-binding proteins"/>
    <property type="match status" value="2"/>
</dbReference>
<dbReference type="GO" id="GO:0005829">
    <property type="term" value="C:cytosol"/>
    <property type="evidence" value="ECO:0007669"/>
    <property type="project" value="UniProtKB-ARBA"/>
</dbReference>
<comment type="pathway">
    <text evidence="2 7">Protein biosynthesis; polypeptide chain elongation.</text>
</comment>
<dbReference type="UniPathway" id="UPA00345"/>
<dbReference type="Pfam" id="PF08207">
    <property type="entry name" value="EFP_N"/>
    <property type="match status" value="1"/>
</dbReference>
<proteinExistence type="inferred from homology"/>
<keyword evidence="4 7" id="KW-0963">Cytoplasm</keyword>
<evidence type="ECO:0000256" key="3">
    <source>
        <dbReference type="ARBA" id="ARBA00009479"/>
    </source>
</evidence>
<dbReference type="GO" id="GO:0043043">
    <property type="term" value="P:peptide biosynthetic process"/>
    <property type="evidence" value="ECO:0007669"/>
    <property type="project" value="InterPro"/>
</dbReference>
<dbReference type="GO" id="GO:0003746">
    <property type="term" value="F:translation elongation factor activity"/>
    <property type="evidence" value="ECO:0007669"/>
    <property type="project" value="UniProtKB-UniRule"/>
</dbReference>
<organism evidence="12 13">
    <name type="scientific">Pseudodesulfovibrio senegalensis</name>
    <dbReference type="NCBI Taxonomy" id="1721087"/>
    <lineage>
        <taxon>Bacteria</taxon>
        <taxon>Pseudomonadati</taxon>
        <taxon>Thermodesulfobacteriota</taxon>
        <taxon>Desulfovibrionia</taxon>
        <taxon>Desulfovibrionales</taxon>
        <taxon>Desulfovibrionaceae</taxon>
    </lineage>
</organism>
<evidence type="ECO:0000256" key="8">
    <source>
        <dbReference type="NCBIfam" id="TIGR00038"/>
    </source>
</evidence>
<dbReference type="InterPro" id="IPR001059">
    <property type="entry name" value="Transl_elong_P/YeiP_cen"/>
</dbReference>